<evidence type="ECO:0000313" key="2">
    <source>
        <dbReference type="Proteomes" id="UP001057402"/>
    </source>
</evidence>
<dbReference type="EMBL" id="CM042884">
    <property type="protein sequence ID" value="KAI4370893.1"/>
    <property type="molecule type" value="Genomic_DNA"/>
</dbReference>
<protein>
    <submittedName>
        <fullName evidence="1">Uncharacterized protein</fullName>
    </submittedName>
</protein>
<gene>
    <name evidence="1" type="ORF">MLD38_019190</name>
</gene>
<keyword evidence="2" id="KW-1185">Reference proteome</keyword>
<evidence type="ECO:0000313" key="1">
    <source>
        <dbReference type="EMBL" id="KAI4370893.1"/>
    </source>
</evidence>
<reference evidence="2" key="1">
    <citation type="journal article" date="2023" name="Front. Plant Sci.">
        <title>Chromosomal-level genome assembly of Melastoma candidum provides insights into trichome evolution.</title>
        <authorList>
            <person name="Zhong Y."/>
            <person name="Wu W."/>
            <person name="Sun C."/>
            <person name="Zou P."/>
            <person name="Liu Y."/>
            <person name="Dai S."/>
            <person name="Zhou R."/>
        </authorList>
    </citation>
    <scope>NUCLEOTIDE SEQUENCE [LARGE SCALE GENOMIC DNA]</scope>
</reference>
<sequence>MRNGAVDSQVKSNTRNNLIYGQHRCSKGRNNHMAVIDTIISAEFRGWMNDRFGRKKSILLVDIVFFLGPISSPTNHQRRDPCKVGNGDGFHDIASLHCGSFSCTNSGRSRQHQWFAYDQMPVLL</sequence>
<dbReference type="Proteomes" id="UP001057402">
    <property type="component" value="Chromosome 5"/>
</dbReference>
<comment type="caution">
    <text evidence="1">The sequence shown here is derived from an EMBL/GenBank/DDBJ whole genome shotgun (WGS) entry which is preliminary data.</text>
</comment>
<name>A0ACB9R090_9MYRT</name>
<accession>A0ACB9R090</accession>
<organism evidence="1 2">
    <name type="scientific">Melastoma candidum</name>
    <dbReference type="NCBI Taxonomy" id="119954"/>
    <lineage>
        <taxon>Eukaryota</taxon>
        <taxon>Viridiplantae</taxon>
        <taxon>Streptophyta</taxon>
        <taxon>Embryophyta</taxon>
        <taxon>Tracheophyta</taxon>
        <taxon>Spermatophyta</taxon>
        <taxon>Magnoliopsida</taxon>
        <taxon>eudicotyledons</taxon>
        <taxon>Gunneridae</taxon>
        <taxon>Pentapetalae</taxon>
        <taxon>rosids</taxon>
        <taxon>malvids</taxon>
        <taxon>Myrtales</taxon>
        <taxon>Melastomataceae</taxon>
        <taxon>Melastomatoideae</taxon>
        <taxon>Melastomateae</taxon>
        <taxon>Melastoma</taxon>
    </lineage>
</organism>
<proteinExistence type="predicted"/>